<sequence>MLNEVILVGRLVDDPLTIKKPPESITLETIRGYKNGDGRYDSDFLEVKLWRGVSQTLMNQAHQGSLVTIKGRLEQHAANMEIIAEKVSLLDPYIR</sequence>
<protein>
    <submittedName>
        <fullName evidence="3">Single-stranded DNA-binding protein</fullName>
    </submittedName>
</protein>
<accession>A0A9D1HRZ3</accession>
<evidence type="ECO:0000256" key="2">
    <source>
        <dbReference type="PROSITE-ProRule" id="PRU00252"/>
    </source>
</evidence>
<dbReference type="EMBL" id="DVMJ01000089">
    <property type="protein sequence ID" value="HIU14414.1"/>
    <property type="molecule type" value="Genomic_DNA"/>
</dbReference>
<dbReference type="AlphaFoldDB" id="A0A9D1HRZ3"/>
<keyword evidence="1 2" id="KW-0238">DNA-binding</keyword>
<comment type="caution">
    <text evidence="3">The sequence shown here is derived from an EMBL/GenBank/DDBJ whole genome shotgun (WGS) entry which is preliminary data.</text>
</comment>
<dbReference type="PROSITE" id="PS50935">
    <property type="entry name" value="SSB"/>
    <property type="match status" value="1"/>
</dbReference>
<dbReference type="Gene3D" id="2.40.50.140">
    <property type="entry name" value="Nucleic acid-binding proteins"/>
    <property type="match status" value="1"/>
</dbReference>
<reference evidence="3" key="1">
    <citation type="submission" date="2020-10" db="EMBL/GenBank/DDBJ databases">
        <authorList>
            <person name="Gilroy R."/>
        </authorList>
    </citation>
    <scope>NUCLEOTIDE SEQUENCE</scope>
    <source>
        <strain evidence="3">CHK195-11698</strain>
    </source>
</reference>
<reference evidence="3" key="2">
    <citation type="journal article" date="2021" name="PeerJ">
        <title>Extensive microbial diversity within the chicken gut microbiome revealed by metagenomics and culture.</title>
        <authorList>
            <person name="Gilroy R."/>
            <person name="Ravi A."/>
            <person name="Getino M."/>
            <person name="Pursley I."/>
            <person name="Horton D.L."/>
            <person name="Alikhan N.F."/>
            <person name="Baker D."/>
            <person name="Gharbi K."/>
            <person name="Hall N."/>
            <person name="Watson M."/>
            <person name="Adriaenssens E.M."/>
            <person name="Foster-Nyarko E."/>
            <person name="Jarju S."/>
            <person name="Secka A."/>
            <person name="Antonio M."/>
            <person name="Oren A."/>
            <person name="Chaudhuri R.R."/>
            <person name="La Ragione R."/>
            <person name="Hildebrand F."/>
            <person name="Pallen M.J."/>
        </authorList>
    </citation>
    <scope>NUCLEOTIDE SEQUENCE</scope>
    <source>
        <strain evidence="3">CHK195-11698</strain>
    </source>
</reference>
<dbReference type="Pfam" id="PF00436">
    <property type="entry name" value="SSB"/>
    <property type="match status" value="1"/>
</dbReference>
<name>A0A9D1HRZ3_9FIRM</name>
<dbReference type="Proteomes" id="UP000824175">
    <property type="component" value="Unassembled WGS sequence"/>
</dbReference>
<dbReference type="GO" id="GO:0003697">
    <property type="term" value="F:single-stranded DNA binding"/>
    <property type="evidence" value="ECO:0007669"/>
    <property type="project" value="InterPro"/>
</dbReference>
<dbReference type="InterPro" id="IPR012340">
    <property type="entry name" value="NA-bd_OB-fold"/>
</dbReference>
<dbReference type="SUPFAM" id="SSF50249">
    <property type="entry name" value="Nucleic acid-binding proteins"/>
    <property type="match status" value="1"/>
</dbReference>
<dbReference type="InterPro" id="IPR000424">
    <property type="entry name" value="Primosome_PriB/ssb"/>
</dbReference>
<evidence type="ECO:0000313" key="3">
    <source>
        <dbReference type="EMBL" id="HIU14414.1"/>
    </source>
</evidence>
<organism evidence="3 4">
    <name type="scientific">Candidatus Fimiplasma intestinipullorum</name>
    <dbReference type="NCBI Taxonomy" id="2840825"/>
    <lineage>
        <taxon>Bacteria</taxon>
        <taxon>Bacillati</taxon>
        <taxon>Bacillota</taxon>
        <taxon>Clostridia</taxon>
        <taxon>Eubacteriales</taxon>
        <taxon>Candidatus Fimiplasma</taxon>
    </lineage>
</organism>
<proteinExistence type="predicted"/>
<evidence type="ECO:0000256" key="1">
    <source>
        <dbReference type="ARBA" id="ARBA00023125"/>
    </source>
</evidence>
<evidence type="ECO:0000313" key="4">
    <source>
        <dbReference type="Proteomes" id="UP000824175"/>
    </source>
</evidence>
<gene>
    <name evidence="3" type="ORF">IAD15_10160</name>
</gene>